<organism evidence="1 2">
    <name type="scientific">Kwoniella shivajii</name>
    <dbReference type="NCBI Taxonomy" id="564305"/>
    <lineage>
        <taxon>Eukaryota</taxon>
        <taxon>Fungi</taxon>
        <taxon>Dikarya</taxon>
        <taxon>Basidiomycota</taxon>
        <taxon>Agaricomycotina</taxon>
        <taxon>Tremellomycetes</taxon>
        <taxon>Tremellales</taxon>
        <taxon>Cryptococcaceae</taxon>
        <taxon>Kwoniella</taxon>
    </lineage>
</organism>
<dbReference type="Proteomes" id="UP001329825">
    <property type="component" value="Chromosome 7"/>
</dbReference>
<dbReference type="GeneID" id="87957433"/>
<proteinExistence type="predicted"/>
<dbReference type="EMBL" id="CP141887">
    <property type="protein sequence ID" value="WRT68326.1"/>
    <property type="molecule type" value="Genomic_DNA"/>
</dbReference>
<protein>
    <submittedName>
        <fullName evidence="1">Uncharacterized protein</fullName>
    </submittedName>
</protein>
<evidence type="ECO:0000313" key="1">
    <source>
        <dbReference type="EMBL" id="WRT68326.1"/>
    </source>
</evidence>
<reference evidence="1 2" key="1">
    <citation type="submission" date="2024-01" db="EMBL/GenBank/DDBJ databases">
        <title>Comparative genomics of Cryptococcus and Kwoniella reveals pathogenesis evolution and contrasting modes of karyotype evolution via chromosome fusion or intercentromeric recombination.</title>
        <authorList>
            <person name="Coelho M.A."/>
            <person name="David-Palma M."/>
            <person name="Shea T."/>
            <person name="Bowers K."/>
            <person name="McGinley-Smith S."/>
            <person name="Mohammad A.W."/>
            <person name="Gnirke A."/>
            <person name="Yurkov A.M."/>
            <person name="Nowrousian M."/>
            <person name="Sun S."/>
            <person name="Cuomo C.A."/>
            <person name="Heitman J."/>
        </authorList>
    </citation>
    <scope>NUCLEOTIDE SEQUENCE [LARGE SCALE GENOMIC DNA]</scope>
    <source>
        <strain evidence="1">CBS 11374</strain>
    </source>
</reference>
<sequence>MEAFGTGVHILPSSNRFYVEAWQKDEQTSDVASEFDGTDDHQLWLDQVDEEVWKFGNLDNDEAREQAKEFDRLHYPEVVSEDHEEVKNFWKKRVAEVTSASHESSC</sequence>
<keyword evidence="2" id="KW-1185">Reference proteome</keyword>
<name>A0ABZ1D393_9TREE</name>
<dbReference type="RefSeq" id="XP_062793066.1">
    <property type="nucleotide sequence ID" value="XM_062937015.1"/>
</dbReference>
<accession>A0ABZ1D393</accession>
<evidence type="ECO:0000313" key="2">
    <source>
        <dbReference type="Proteomes" id="UP001329825"/>
    </source>
</evidence>
<gene>
    <name evidence="1" type="ORF">IL334_005302</name>
</gene>